<name>A0A1G8G9B1_9NOCA</name>
<dbReference type="InterPro" id="IPR036188">
    <property type="entry name" value="FAD/NAD-bd_sf"/>
</dbReference>
<dbReference type="Gene3D" id="3.50.50.60">
    <property type="entry name" value="FAD/NAD(P)-binding domain"/>
    <property type="match status" value="2"/>
</dbReference>
<dbReference type="OrthoDB" id="833207at2"/>
<comment type="subunit">
    <text evidence="2">Interacts with COX5B; this interaction may contribute to localize PYROXD2 to the inner face of the inner mitochondrial membrane.</text>
</comment>
<proteinExistence type="predicted"/>
<reference evidence="5 6" key="1">
    <citation type="submission" date="2016-10" db="EMBL/GenBank/DDBJ databases">
        <authorList>
            <person name="de Groot N.N."/>
        </authorList>
    </citation>
    <scope>NUCLEOTIDE SEQUENCE [LARGE SCALE GENOMIC DNA]</scope>
    <source>
        <strain evidence="5 6">DSM 44892</strain>
    </source>
</reference>
<dbReference type="Pfam" id="PF01593">
    <property type="entry name" value="Amino_oxidase"/>
    <property type="match status" value="1"/>
</dbReference>
<evidence type="ECO:0000313" key="5">
    <source>
        <dbReference type="EMBL" id="SDH90969.1"/>
    </source>
</evidence>
<evidence type="ECO:0000313" key="6">
    <source>
        <dbReference type="Proteomes" id="UP000183263"/>
    </source>
</evidence>
<dbReference type="Proteomes" id="UP000183263">
    <property type="component" value="Unassembled WGS sequence"/>
</dbReference>
<dbReference type="AlphaFoldDB" id="A0A1G8G9B1"/>
<evidence type="ECO:0000256" key="2">
    <source>
        <dbReference type="ARBA" id="ARBA00038825"/>
    </source>
</evidence>
<keyword evidence="6" id="KW-1185">Reference proteome</keyword>
<dbReference type="PANTHER" id="PTHR10668:SF105">
    <property type="entry name" value="DEHYDROGENASE-RELATED"/>
    <property type="match status" value="1"/>
</dbReference>
<gene>
    <name evidence="5" type="ORF">SAMN05444695_10414</name>
</gene>
<dbReference type="RefSeq" id="WP_072737233.1">
    <property type="nucleotide sequence ID" value="NZ_CP048813.1"/>
</dbReference>
<dbReference type="SUPFAM" id="SSF51905">
    <property type="entry name" value="FAD/NAD(P)-binding domain"/>
    <property type="match status" value="1"/>
</dbReference>
<feature type="domain" description="Amine oxidase" evidence="4">
    <location>
        <begin position="15"/>
        <end position="503"/>
    </location>
</feature>
<evidence type="ECO:0000259" key="4">
    <source>
        <dbReference type="Pfam" id="PF01593"/>
    </source>
</evidence>
<comment type="function">
    <text evidence="1">Probable oxidoreductase that may play a role as regulator of mitochondrial function.</text>
</comment>
<protein>
    <recommendedName>
        <fullName evidence="3">Pyridine nucleotide-disulfide oxidoreductase domain-containing protein 2</fullName>
    </recommendedName>
</protein>
<sequence>MATVDAVVIGSGPNGLVAAAILADAGWDVLVLEAQATPGGAVRTAELFPGYRSDLFSAFHPLAVASPAIRDLHLEDHGLRWSRSRFAVGHARSPHDEDAPVIHADAAETAADLDRHAPGDGDTWMRLVRQWEAVQEPLLDTLFTSFPPVRGPARLARTLGTAEALRFVRFLALPARRMVRELFSGDAARLLFLGNAMHADVPTDAPGSGVMGYLLTMLAQSVGYPTPTGGAGSLTAALIRRAESAGVTVRCAEPVVAVDVRDGRVRGVRTAGGERIAVRRAVVADTSAPSLYRDLLPEKSVPRRVLDDLDRFEWDTPTVKVNYALSGKVPWISRRLGEAGTVHLGADDDGLVRWNADLTTGVVPTSPFLLFGQMTTADASRSPAGTESCWAYTHLPRGVTDDDSAEQLAQRVDDTLEAHAPGFADLTVGRTVQRPSDLEAADANLVGGAVGGGTSQLHQQLVFRPTVGFGRSETPIAGLYLGSAAAHPGGGVHGVCGRNAARAALADRNVIRRRVTRTVIDLASRD</sequence>
<dbReference type="GO" id="GO:0016491">
    <property type="term" value="F:oxidoreductase activity"/>
    <property type="evidence" value="ECO:0007669"/>
    <property type="project" value="InterPro"/>
</dbReference>
<accession>A0A1G8G9B1</accession>
<dbReference type="PANTHER" id="PTHR10668">
    <property type="entry name" value="PHYTOENE DEHYDROGENASE"/>
    <property type="match status" value="1"/>
</dbReference>
<dbReference type="InterPro" id="IPR002937">
    <property type="entry name" value="Amino_oxidase"/>
</dbReference>
<dbReference type="EMBL" id="FNDN01000004">
    <property type="protein sequence ID" value="SDH90969.1"/>
    <property type="molecule type" value="Genomic_DNA"/>
</dbReference>
<evidence type="ECO:0000256" key="1">
    <source>
        <dbReference type="ARBA" id="ARBA00037217"/>
    </source>
</evidence>
<organism evidence="5 6">
    <name type="scientific">Rhodococcus triatomae</name>
    <dbReference type="NCBI Taxonomy" id="300028"/>
    <lineage>
        <taxon>Bacteria</taxon>
        <taxon>Bacillati</taxon>
        <taxon>Actinomycetota</taxon>
        <taxon>Actinomycetes</taxon>
        <taxon>Mycobacteriales</taxon>
        <taxon>Nocardiaceae</taxon>
        <taxon>Rhodococcus</taxon>
    </lineage>
</organism>
<evidence type="ECO:0000256" key="3">
    <source>
        <dbReference type="ARBA" id="ARBA00040298"/>
    </source>
</evidence>